<dbReference type="OrthoDB" id="3212009at2"/>
<keyword evidence="2" id="KW-0560">Oxidoreductase</keyword>
<evidence type="ECO:0000256" key="1">
    <source>
        <dbReference type="ARBA" id="ARBA00009570"/>
    </source>
</evidence>
<dbReference type="GO" id="GO:0019380">
    <property type="term" value="P:3-phenylpropionate catabolic process"/>
    <property type="evidence" value="ECO:0007669"/>
    <property type="project" value="TreeGrafter"/>
</dbReference>
<dbReference type="EMBL" id="LT607754">
    <property type="protein sequence ID" value="SCG77954.1"/>
    <property type="molecule type" value="Genomic_DNA"/>
</dbReference>
<dbReference type="Proteomes" id="UP000198221">
    <property type="component" value="Chromosome I"/>
</dbReference>
<evidence type="ECO:0000313" key="4">
    <source>
        <dbReference type="Proteomes" id="UP000198221"/>
    </source>
</evidence>
<name>A0A1C5K5A4_9ACTN</name>
<dbReference type="InterPro" id="IPR032710">
    <property type="entry name" value="NTF2-like_dom_sf"/>
</dbReference>
<dbReference type="Pfam" id="PF00866">
    <property type="entry name" value="Ring_hydroxyl_B"/>
    <property type="match status" value="1"/>
</dbReference>
<dbReference type="PANTHER" id="PTHR41534">
    <property type="entry name" value="BLR3401 PROTEIN"/>
    <property type="match status" value="1"/>
</dbReference>
<dbReference type="Gene3D" id="3.10.450.50">
    <property type="match status" value="1"/>
</dbReference>
<dbReference type="PANTHER" id="PTHR41534:SF1">
    <property type="entry name" value="BLR3401 PROTEIN"/>
    <property type="match status" value="1"/>
</dbReference>
<protein>
    <submittedName>
        <fullName evidence="3">3-phenylpropionate/cinnamic acid dioxygenase, small subunit</fullName>
    </submittedName>
</protein>
<evidence type="ECO:0000313" key="3">
    <source>
        <dbReference type="EMBL" id="SCG77954.1"/>
    </source>
</evidence>
<dbReference type="SUPFAM" id="SSF54427">
    <property type="entry name" value="NTF2-like"/>
    <property type="match status" value="1"/>
</dbReference>
<reference evidence="4" key="1">
    <citation type="submission" date="2016-06" db="EMBL/GenBank/DDBJ databases">
        <authorList>
            <person name="Varghese N."/>
            <person name="Submissions Spin"/>
        </authorList>
    </citation>
    <scope>NUCLEOTIDE SEQUENCE [LARGE SCALE GENOMIC DNA]</scope>
    <source>
        <strain evidence="4">DSM 43819</strain>
    </source>
</reference>
<sequence length="193" mass="21803">MSDAATMAAAGSTIGVRASGGRAPRRDEIEDFLYAEASLLDTHQYREWFSLCTDDVVYWVPAGGQAPDPEDQVSLIYDSCVRLDRRIERLAGDWVFSQDPYTQMSRAVTNVQPGLGSSTWVPDAAAGDFPVRCRFEVTELRRHHHVQWVGTAEYRLRANDPAADDPLRRFRISYKKVTLINRNEELPVIAFIL</sequence>
<keyword evidence="4" id="KW-1185">Reference proteome</keyword>
<evidence type="ECO:0000256" key="2">
    <source>
        <dbReference type="ARBA" id="ARBA00023002"/>
    </source>
</evidence>
<comment type="similarity">
    <text evidence="1">Belongs to the bacterial ring-hydroxylating dioxygenase beta subunit family.</text>
</comment>
<keyword evidence="3" id="KW-0223">Dioxygenase</keyword>
<accession>A0A1C5K5A4</accession>
<gene>
    <name evidence="3" type="ORF">GA0070613_6418</name>
</gene>
<organism evidence="3 4">
    <name type="scientific">Micromonospora inositola</name>
    <dbReference type="NCBI Taxonomy" id="47865"/>
    <lineage>
        <taxon>Bacteria</taxon>
        <taxon>Bacillati</taxon>
        <taxon>Actinomycetota</taxon>
        <taxon>Actinomycetes</taxon>
        <taxon>Micromonosporales</taxon>
        <taxon>Micromonosporaceae</taxon>
        <taxon>Micromonospora</taxon>
    </lineage>
</organism>
<proteinExistence type="inferred from homology"/>
<dbReference type="RefSeq" id="WP_089015592.1">
    <property type="nucleotide sequence ID" value="NZ_LT607754.1"/>
</dbReference>
<dbReference type="InterPro" id="IPR000391">
    <property type="entry name" value="Rng_hydr_dOase-bsu"/>
</dbReference>
<dbReference type="AlphaFoldDB" id="A0A1C5K5A4"/>
<dbReference type="GO" id="GO:0051213">
    <property type="term" value="F:dioxygenase activity"/>
    <property type="evidence" value="ECO:0007669"/>
    <property type="project" value="UniProtKB-KW"/>
</dbReference>